<reference evidence="1 2" key="1">
    <citation type="submission" date="2016-10" db="EMBL/GenBank/DDBJ databases">
        <authorList>
            <person name="de Groot N.N."/>
        </authorList>
    </citation>
    <scope>NUCLEOTIDE SEQUENCE [LARGE SCALE GENOMIC DNA]</scope>
    <source>
        <strain evidence="1 2">DSM 16957</strain>
    </source>
</reference>
<sequence length="394" mass="44240">MAGLRKQLRGLALIGLRLVRNRWRRKVCWLALGVATLAGCASAPERRHPQRSADEVRAQLVDLLPPRLAQREGWAQDIEAAFRHLGLLQSTDNLCAALAVIEQETGYRANPTVPNLPRIARAEIERRAARLKIPRIALAAVLRLPSGDGRSFEQRLQALRTEKDMSDLYAELIARVPLGQTLFDAANPVRTGGSMQVSIAFAEAHAKQQPYPYAGVQSIRDEVFSRRGGVYFGIAHLLQYPSSYERHLYRYADFNAGWYASRNAAFQQALSALSGVRLALDGDLVLPDPGLFERSRSETERVALSLSSVLGLSEARISRDLRRADRFDFEHTDTWRRVFEQADAQAGAPLPRARVPQIRLSSPKLTRSLTTEWFAERVESRYRQCINRAYRSAG</sequence>
<protein>
    <recommendedName>
        <fullName evidence="3">DUF1615 domain-containing protein</fullName>
    </recommendedName>
</protein>
<dbReference type="STRING" id="265719.SAMN04488509_10144"/>
<name>A0A1G6RQH1_9GAMM</name>
<evidence type="ECO:0000313" key="2">
    <source>
        <dbReference type="Proteomes" id="UP000199603"/>
    </source>
</evidence>
<proteinExistence type="predicted"/>
<evidence type="ECO:0000313" key="1">
    <source>
        <dbReference type="EMBL" id="SDD06892.1"/>
    </source>
</evidence>
<dbReference type="Pfam" id="PF07759">
    <property type="entry name" value="DUF1615"/>
    <property type="match status" value="1"/>
</dbReference>
<evidence type="ECO:0008006" key="3">
    <source>
        <dbReference type="Google" id="ProtNLM"/>
    </source>
</evidence>
<dbReference type="Proteomes" id="UP000199603">
    <property type="component" value="Unassembled WGS sequence"/>
</dbReference>
<gene>
    <name evidence="1" type="ORF">SAMN04488509_10144</name>
</gene>
<organism evidence="1 2">
    <name type="scientific">Aquimonas voraii</name>
    <dbReference type="NCBI Taxonomy" id="265719"/>
    <lineage>
        <taxon>Bacteria</taxon>
        <taxon>Pseudomonadati</taxon>
        <taxon>Pseudomonadota</taxon>
        <taxon>Gammaproteobacteria</taxon>
        <taxon>Lysobacterales</taxon>
        <taxon>Lysobacteraceae</taxon>
        <taxon>Aquimonas</taxon>
    </lineage>
</organism>
<accession>A0A1G6RQH1</accession>
<dbReference type="AlphaFoldDB" id="A0A1G6RQH1"/>
<keyword evidence="2" id="KW-1185">Reference proteome</keyword>
<dbReference type="InterPro" id="IPR011673">
    <property type="entry name" value="DUF1615"/>
</dbReference>
<dbReference type="EMBL" id="FNAG01000001">
    <property type="protein sequence ID" value="SDD06892.1"/>
    <property type="molecule type" value="Genomic_DNA"/>
</dbReference>